<dbReference type="PANTHER" id="PTHR43827:SF14">
    <property type="entry name" value="NADP-DEPENDENT OXIDOREDUCTASE DOMAIN-CONTAINING PROTEIN"/>
    <property type="match status" value="1"/>
</dbReference>
<dbReference type="CDD" id="cd19071">
    <property type="entry name" value="AKR_AKR1-5-like"/>
    <property type="match status" value="1"/>
</dbReference>
<dbReference type="PROSITE" id="PS00063">
    <property type="entry name" value="ALDOKETO_REDUCTASE_3"/>
    <property type="match status" value="1"/>
</dbReference>
<keyword evidence="3" id="KW-0732">Signal</keyword>
<evidence type="ECO:0000256" key="3">
    <source>
        <dbReference type="SAM" id="SignalP"/>
    </source>
</evidence>
<dbReference type="EC" id="3.1.4.12" evidence="1"/>
<evidence type="ECO:0000313" key="6">
    <source>
        <dbReference type="Proteomes" id="UP000694865"/>
    </source>
</evidence>
<dbReference type="Gene3D" id="3.20.20.100">
    <property type="entry name" value="NADP-dependent oxidoreductase domain"/>
    <property type="match status" value="1"/>
</dbReference>
<proteinExistence type="predicted"/>
<evidence type="ECO:0000256" key="1">
    <source>
        <dbReference type="ARBA" id="ARBA00012369"/>
    </source>
</evidence>
<gene>
    <name evidence="7" type="primary">LOC100375231</name>
</gene>
<dbReference type="Gene3D" id="3.60.10.10">
    <property type="entry name" value="Endonuclease/exonuclease/phosphatase"/>
    <property type="match status" value="1"/>
</dbReference>
<accession>A0ABM0GUZ8</accession>
<dbReference type="InterPro" id="IPR017766">
    <property type="entry name" value="Sphingomyelinase/PLipase_C"/>
</dbReference>
<evidence type="ECO:0000259" key="4">
    <source>
        <dbReference type="Pfam" id="PF00248"/>
    </source>
</evidence>
<feature type="chain" id="PRO_5045983759" description="sphingomyelin phosphodiesterase" evidence="3">
    <location>
        <begin position="23"/>
        <end position="660"/>
    </location>
</feature>
<dbReference type="PRINTS" id="PR00069">
    <property type="entry name" value="ALDKETRDTASE"/>
</dbReference>
<dbReference type="Pfam" id="PF00248">
    <property type="entry name" value="Aldo_ket_red"/>
    <property type="match status" value="1"/>
</dbReference>
<dbReference type="SUPFAM" id="SSF56219">
    <property type="entry name" value="DNase I-like"/>
    <property type="match status" value="1"/>
</dbReference>
<dbReference type="Pfam" id="PF03372">
    <property type="entry name" value="Exo_endo_phos"/>
    <property type="match status" value="1"/>
</dbReference>
<evidence type="ECO:0000313" key="7">
    <source>
        <dbReference type="RefSeq" id="XP_002737925.1"/>
    </source>
</evidence>
<dbReference type="RefSeq" id="XP_002737925.1">
    <property type="nucleotide sequence ID" value="XM_002737879.2"/>
</dbReference>
<dbReference type="InterPro" id="IPR020471">
    <property type="entry name" value="AKR"/>
</dbReference>
<reference evidence="7" key="1">
    <citation type="submission" date="2025-08" db="UniProtKB">
        <authorList>
            <consortium name="RefSeq"/>
        </authorList>
    </citation>
    <scope>IDENTIFICATION</scope>
    <source>
        <tissue evidence="7">Testes</tissue>
    </source>
</reference>
<evidence type="ECO:0000256" key="2">
    <source>
        <dbReference type="ARBA" id="ARBA00049371"/>
    </source>
</evidence>
<protein>
    <recommendedName>
        <fullName evidence="1">sphingomyelin phosphodiesterase</fullName>
        <ecNumber evidence="1">3.1.4.12</ecNumber>
    </recommendedName>
</protein>
<dbReference type="InterPro" id="IPR005135">
    <property type="entry name" value="Endo/exonuclease/phosphatase"/>
</dbReference>
<dbReference type="PANTHER" id="PTHR43827">
    <property type="entry name" value="2,5-DIKETO-D-GLUCONIC ACID REDUCTASE"/>
    <property type="match status" value="1"/>
</dbReference>
<dbReference type="InterPro" id="IPR023210">
    <property type="entry name" value="NADP_OxRdtase_dom"/>
</dbReference>
<dbReference type="InterPro" id="IPR018170">
    <property type="entry name" value="Aldo/ket_reductase_CS"/>
</dbReference>
<dbReference type="CDD" id="cd09078">
    <property type="entry name" value="nSMase"/>
    <property type="match status" value="1"/>
</dbReference>
<dbReference type="GeneID" id="100375231"/>
<dbReference type="SUPFAM" id="SSF51430">
    <property type="entry name" value="NAD(P)-linked oxidoreductase"/>
    <property type="match status" value="1"/>
</dbReference>
<dbReference type="Proteomes" id="UP000694865">
    <property type="component" value="Unplaced"/>
</dbReference>
<organism evidence="6 7">
    <name type="scientific">Saccoglossus kowalevskii</name>
    <name type="common">Acorn worm</name>
    <dbReference type="NCBI Taxonomy" id="10224"/>
    <lineage>
        <taxon>Eukaryota</taxon>
        <taxon>Metazoa</taxon>
        <taxon>Hemichordata</taxon>
        <taxon>Enteropneusta</taxon>
        <taxon>Harrimaniidae</taxon>
        <taxon>Saccoglossus</taxon>
    </lineage>
</organism>
<feature type="domain" description="Endonuclease/exonuclease/phosphatase" evidence="5">
    <location>
        <begin position="204"/>
        <end position="390"/>
    </location>
</feature>
<feature type="domain" description="NADP-dependent oxidoreductase" evidence="4">
    <location>
        <begin position="481"/>
        <end position="634"/>
    </location>
</feature>
<dbReference type="InterPro" id="IPR036691">
    <property type="entry name" value="Endo/exonu/phosph_ase_sf"/>
</dbReference>
<comment type="catalytic activity">
    <reaction evidence="2">
        <text>N-(hexadecanoyl)-sphing-4-enine-1-phosphocholine + H2O = N-hexadecanoylsphing-4-enine + phosphocholine + H(+)</text>
        <dbReference type="Rhea" id="RHEA:45644"/>
        <dbReference type="ChEBI" id="CHEBI:15377"/>
        <dbReference type="ChEBI" id="CHEBI:15378"/>
        <dbReference type="ChEBI" id="CHEBI:72959"/>
        <dbReference type="ChEBI" id="CHEBI:78646"/>
        <dbReference type="ChEBI" id="CHEBI:295975"/>
    </reaction>
    <physiologicalReaction direction="left-to-right" evidence="2">
        <dbReference type="Rhea" id="RHEA:45645"/>
    </physiologicalReaction>
</comment>
<dbReference type="PROSITE" id="PS00062">
    <property type="entry name" value="ALDOKETO_REDUCTASE_2"/>
    <property type="match status" value="1"/>
</dbReference>
<sequence length="660" mass="74546">MTSVVSKLILILVIYLECGVECTSKYEVGVTENIPGVIPRLCLSLGELSCTENGDTFESAVYEYEGIPCYPPGVVSTCEERLNVANEVWKGTAPFCHPSETACEDASMDEVLTSRCDGRDGTCCWTGLPERRLCYPRDGEDPVDVPHINTGLECAMCDVFGFICDVTTELEPDQLFLDGDHARCLPPSPVRLKDRHSHHLSVISYNVYEIPYPVGQFGQRERVCRIPNRLFEEHPEVDVIIFQEVFLGGCGYEFGVSLRDLLAANGFLYTTATVGDPPELYLRPYNGGIFIASKWQILSENSTVFSPVGPSDDIYLAKGVAYATIEKSFQGRSKVYHIFGTHLQYTPLGEAHTMFDVMRVLQVQEMAQFIVEQNIPKSEPVIVGGDFNADTYNNMYHEHRDEIFEILGARMPNIIGNWYTTYDSDLIPGIFVGAEREWIDYVLTLKDHQQPSSSNLRSFRLPGTGVFIDDDDHSELYKDSKIDYVDTWKTFEQFVDEGICKNIGVSNFNIKQLERLRSVARHPIAVNQVELHPYLPQKKLVDYCKSHNIALTAYSPFCAPGRGWLTDDTKPGLLQDPAVLAIAAKHKKTAGQVLLRYHIQRDIVVIPKSSNEKRIKENFEVFDFDLSGEELTKLGGMNKNYRSYLLFKGHPMYPFDDDEE</sequence>
<feature type="signal peptide" evidence="3">
    <location>
        <begin position="1"/>
        <end position="22"/>
    </location>
</feature>
<name>A0ABM0GUZ8_SACKO</name>
<keyword evidence="6" id="KW-1185">Reference proteome</keyword>
<dbReference type="InterPro" id="IPR036812">
    <property type="entry name" value="NAD(P)_OxRdtase_dom_sf"/>
</dbReference>
<evidence type="ECO:0000259" key="5">
    <source>
        <dbReference type="Pfam" id="PF03372"/>
    </source>
</evidence>